<comment type="caution">
    <text evidence="1">The sequence shown here is derived from an EMBL/GenBank/DDBJ whole genome shotgun (WGS) entry which is preliminary data.</text>
</comment>
<name>A0A4Y2A1M9_ARAVE</name>
<organism evidence="1 2">
    <name type="scientific">Araneus ventricosus</name>
    <name type="common">Orbweaver spider</name>
    <name type="synonym">Epeira ventricosa</name>
    <dbReference type="NCBI Taxonomy" id="182803"/>
    <lineage>
        <taxon>Eukaryota</taxon>
        <taxon>Metazoa</taxon>
        <taxon>Ecdysozoa</taxon>
        <taxon>Arthropoda</taxon>
        <taxon>Chelicerata</taxon>
        <taxon>Arachnida</taxon>
        <taxon>Araneae</taxon>
        <taxon>Araneomorphae</taxon>
        <taxon>Entelegynae</taxon>
        <taxon>Araneoidea</taxon>
        <taxon>Araneidae</taxon>
        <taxon>Araneus</taxon>
    </lineage>
</organism>
<accession>A0A4Y2A1M9</accession>
<protein>
    <submittedName>
        <fullName evidence="1">Uncharacterized protein</fullName>
    </submittedName>
</protein>
<sequence>MRHANTMPICCILSPIHRKATLFCNIIPREYAMVRVHGRPPHTLPPPPNMNIPRVGIGTLKEQNGNTVIKGREGEARQSQKNVVVRAPEMGNNFLSTPTLFSRTAGAR</sequence>
<reference evidence="1 2" key="1">
    <citation type="journal article" date="2019" name="Sci. Rep.">
        <title>Orb-weaving spider Araneus ventricosus genome elucidates the spidroin gene catalogue.</title>
        <authorList>
            <person name="Kono N."/>
            <person name="Nakamura H."/>
            <person name="Ohtoshi R."/>
            <person name="Moran D.A.P."/>
            <person name="Shinohara A."/>
            <person name="Yoshida Y."/>
            <person name="Fujiwara M."/>
            <person name="Mori M."/>
            <person name="Tomita M."/>
            <person name="Arakawa K."/>
        </authorList>
    </citation>
    <scope>NUCLEOTIDE SEQUENCE [LARGE SCALE GENOMIC DNA]</scope>
</reference>
<proteinExistence type="predicted"/>
<dbReference type="EMBL" id="BGPR01000003">
    <property type="protein sequence ID" value="GBL73285.1"/>
    <property type="molecule type" value="Genomic_DNA"/>
</dbReference>
<keyword evidence="2" id="KW-1185">Reference proteome</keyword>
<gene>
    <name evidence="1" type="ORF">AVEN_159325_1</name>
</gene>
<dbReference type="Proteomes" id="UP000499080">
    <property type="component" value="Unassembled WGS sequence"/>
</dbReference>
<dbReference type="AlphaFoldDB" id="A0A4Y2A1M9"/>
<evidence type="ECO:0000313" key="1">
    <source>
        <dbReference type="EMBL" id="GBL73285.1"/>
    </source>
</evidence>
<evidence type="ECO:0000313" key="2">
    <source>
        <dbReference type="Proteomes" id="UP000499080"/>
    </source>
</evidence>